<accession>A0A8D8D097</accession>
<evidence type="ECO:0000313" key="2">
    <source>
        <dbReference type="EMBL" id="CAG6502846.1"/>
    </source>
</evidence>
<sequence>MSSFGPWFCFCPFSCGKTVSLVFCASPDDRCSLRWEWRCPPWHLDCEPAQSKASRCSSAAGSDRPLGPGSAWRRSSQNRAPAPPRSASASISHRYCSGWFGCATSRRPAAIPALRCPGSTG</sequence>
<feature type="region of interest" description="Disordered" evidence="1">
    <location>
        <begin position="55"/>
        <end position="90"/>
    </location>
</feature>
<reference evidence="2" key="1">
    <citation type="submission" date="2021-05" db="EMBL/GenBank/DDBJ databases">
        <authorList>
            <person name="Alioto T."/>
            <person name="Alioto T."/>
            <person name="Gomez Garrido J."/>
        </authorList>
    </citation>
    <scope>NUCLEOTIDE SEQUENCE</scope>
</reference>
<protein>
    <submittedName>
        <fullName evidence="2">(northern house mosquito) hypothetical protein</fullName>
    </submittedName>
</protein>
<dbReference type="EMBL" id="HBUE01250731">
    <property type="protein sequence ID" value="CAG6554094.1"/>
    <property type="molecule type" value="Transcribed_RNA"/>
</dbReference>
<proteinExistence type="predicted"/>
<dbReference type="EMBL" id="HBUE01145837">
    <property type="protein sequence ID" value="CAG6502846.1"/>
    <property type="molecule type" value="Transcribed_RNA"/>
</dbReference>
<dbReference type="AlphaFoldDB" id="A0A8D8D097"/>
<organism evidence="2">
    <name type="scientific">Culex pipiens</name>
    <name type="common">House mosquito</name>
    <dbReference type="NCBI Taxonomy" id="7175"/>
    <lineage>
        <taxon>Eukaryota</taxon>
        <taxon>Metazoa</taxon>
        <taxon>Ecdysozoa</taxon>
        <taxon>Arthropoda</taxon>
        <taxon>Hexapoda</taxon>
        <taxon>Insecta</taxon>
        <taxon>Pterygota</taxon>
        <taxon>Neoptera</taxon>
        <taxon>Endopterygota</taxon>
        <taxon>Diptera</taxon>
        <taxon>Nematocera</taxon>
        <taxon>Culicoidea</taxon>
        <taxon>Culicidae</taxon>
        <taxon>Culicinae</taxon>
        <taxon>Culicini</taxon>
        <taxon>Culex</taxon>
        <taxon>Culex</taxon>
    </lineage>
</organism>
<name>A0A8D8D097_CULPI</name>
<evidence type="ECO:0000256" key="1">
    <source>
        <dbReference type="SAM" id="MobiDB-lite"/>
    </source>
</evidence>
<feature type="compositionally biased region" description="Low complexity" evidence="1">
    <location>
        <begin position="73"/>
        <end position="90"/>
    </location>
</feature>